<dbReference type="HOGENOM" id="CLU_858078_0_0_1"/>
<dbReference type="GeneID" id="8291455"/>
<organism evidence="2 3">
    <name type="scientific">Lachancea thermotolerans (strain ATCC 56472 / CBS 6340 / NRRL Y-8284)</name>
    <name type="common">Yeast</name>
    <name type="synonym">Kluyveromyces thermotolerans</name>
    <dbReference type="NCBI Taxonomy" id="559295"/>
    <lineage>
        <taxon>Eukaryota</taxon>
        <taxon>Fungi</taxon>
        <taxon>Dikarya</taxon>
        <taxon>Ascomycota</taxon>
        <taxon>Saccharomycotina</taxon>
        <taxon>Saccharomycetes</taxon>
        <taxon>Saccharomycetales</taxon>
        <taxon>Saccharomycetaceae</taxon>
        <taxon>Lachancea</taxon>
    </lineage>
</organism>
<dbReference type="AlphaFoldDB" id="C5DED2"/>
<sequence>MSSRRSRTVGVVPHGISFAHYRPNTVHLDNLDAERSFEELQADVSLEAEESSIVRVSQDSSFQQLRGGRSLTEAKVSSNNHPELKRSQTACIPLQNSEYDSGYFGHDFERSLRAVDESRQTSAASISDLCEIETGLQCERSSSESDNRLSEGYVAICHVESAPCALGSAASGAHGCGIAGSPPCQQGTGVKPGSQPAPGSQQVTEPSSSDVLEPLGSPGDEIVLCDSRLQQNEISAAKLHTVITPMLPLDGVPSPTQAEPNSVLSCQRSVLQSPDVSVHKPLRDLINKTNHACYRTDSSKVRYKAGLSRKSSKLIPHLHDKFNK</sequence>
<feature type="region of interest" description="Disordered" evidence="1">
    <location>
        <begin position="185"/>
        <end position="216"/>
    </location>
</feature>
<feature type="compositionally biased region" description="Polar residues" evidence="1">
    <location>
        <begin position="197"/>
        <end position="210"/>
    </location>
</feature>
<accession>C5DED2</accession>
<dbReference type="RefSeq" id="XP_002552581.1">
    <property type="nucleotide sequence ID" value="XM_002552535.1"/>
</dbReference>
<proteinExistence type="predicted"/>
<dbReference type="Proteomes" id="UP000002036">
    <property type="component" value="Chromosome C"/>
</dbReference>
<protein>
    <submittedName>
        <fullName evidence="2">KLTH0C08250p</fullName>
    </submittedName>
</protein>
<reference evidence="2 3" key="1">
    <citation type="journal article" date="2009" name="Genome Res.">
        <title>Comparative genomics of protoploid Saccharomycetaceae.</title>
        <authorList>
            <consortium name="The Genolevures Consortium"/>
            <person name="Souciet J.-L."/>
            <person name="Dujon B."/>
            <person name="Gaillardin C."/>
            <person name="Johnston M."/>
            <person name="Baret P.V."/>
            <person name="Cliften P."/>
            <person name="Sherman D.J."/>
            <person name="Weissenbach J."/>
            <person name="Westhof E."/>
            <person name="Wincker P."/>
            <person name="Jubin C."/>
            <person name="Poulain J."/>
            <person name="Barbe V."/>
            <person name="Segurens B."/>
            <person name="Artiguenave F."/>
            <person name="Anthouard V."/>
            <person name="Vacherie B."/>
            <person name="Val M.-E."/>
            <person name="Fulton R.S."/>
            <person name="Minx P."/>
            <person name="Wilson R."/>
            <person name="Durrens P."/>
            <person name="Jean G."/>
            <person name="Marck C."/>
            <person name="Martin T."/>
            <person name="Nikolski M."/>
            <person name="Rolland T."/>
            <person name="Seret M.-L."/>
            <person name="Casaregola S."/>
            <person name="Despons L."/>
            <person name="Fairhead C."/>
            <person name="Fischer G."/>
            <person name="Lafontaine I."/>
            <person name="Leh V."/>
            <person name="Lemaire M."/>
            <person name="de Montigny J."/>
            <person name="Neuveglise C."/>
            <person name="Thierry A."/>
            <person name="Blanc-Lenfle I."/>
            <person name="Bleykasten C."/>
            <person name="Diffels J."/>
            <person name="Fritsch E."/>
            <person name="Frangeul L."/>
            <person name="Goeffon A."/>
            <person name="Jauniaux N."/>
            <person name="Kachouri-Lafond R."/>
            <person name="Payen C."/>
            <person name="Potier S."/>
            <person name="Pribylova L."/>
            <person name="Ozanne C."/>
            <person name="Richard G.-F."/>
            <person name="Sacerdot C."/>
            <person name="Straub M.-L."/>
            <person name="Talla E."/>
        </authorList>
    </citation>
    <scope>NUCLEOTIDE SEQUENCE [LARGE SCALE GENOMIC DNA]</scope>
    <source>
        <strain evidence="3">ATCC 56472 / CBS 6340 / NRRL Y-8284</strain>
    </source>
</reference>
<evidence type="ECO:0000313" key="3">
    <source>
        <dbReference type="Proteomes" id="UP000002036"/>
    </source>
</evidence>
<dbReference type="OrthoDB" id="4036678at2759"/>
<gene>
    <name evidence="2" type="ordered locus">KLTH0C08250g</name>
</gene>
<evidence type="ECO:0000313" key="2">
    <source>
        <dbReference type="EMBL" id="CAR22143.1"/>
    </source>
</evidence>
<dbReference type="InParanoid" id="C5DED2"/>
<name>C5DED2_LACTC</name>
<keyword evidence="3" id="KW-1185">Reference proteome</keyword>
<evidence type="ECO:0000256" key="1">
    <source>
        <dbReference type="SAM" id="MobiDB-lite"/>
    </source>
</evidence>
<dbReference type="KEGG" id="lth:KLTH0C08250g"/>
<dbReference type="eggNOG" id="ENOG502SD03">
    <property type="taxonomic scope" value="Eukaryota"/>
</dbReference>
<dbReference type="EMBL" id="CU928167">
    <property type="protein sequence ID" value="CAR22143.1"/>
    <property type="molecule type" value="Genomic_DNA"/>
</dbReference>